<evidence type="ECO:0000256" key="1">
    <source>
        <dbReference type="ARBA" id="ARBA00001298"/>
    </source>
</evidence>
<dbReference type="GO" id="GO:0005829">
    <property type="term" value="C:cytosol"/>
    <property type="evidence" value="ECO:0007669"/>
    <property type="project" value="TreeGrafter"/>
</dbReference>
<keyword evidence="11" id="KW-1185">Reference proteome</keyword>
<dbReference type="OrthoDB" id="9800680at2"/>
<proteinExistence type="predicted"/>
<dbReference type="SUPFAM" id="SSF51182">
    <property type="entry name" value="RmlC-like cupins"/>
    <property type="match status" value="1"/>
</dbReference>
<sequence length="182" mass="20601">MIENILTDAKLITLPAFFDVRGAFVKTFNESLFGQYGIQFELKESYFSISKKDVIRGMHFQTPPHQHAKIVFCPQGAILDVIIDLRKGSPTFGEYFAHELSAENHKAYYIPEGFAHGFKSLTDDAVTYYLVSSEYSQPNDTGILYNSFGFDWGVQEPVMSARDLSFDGIDVFNTPFMYTSGQ</sequence>
<organism evidence="10 11">
    <name type="scientific">Taibaiella soli</name>
    <dbReference type="NCBI Taxonomy" id="1649169"/>
    <lineage>
        <taxon>Bacteria</taxon>
        <taxon>Pseudomonadati</taxon>
        <taxon>Bacteroidota</taxon>
        <taxon>Chitinophagia</taxon>
        <taxon>Chitinophagales</taxon>
        <taxon>Chitinophagaceae</taxon>
        <taxon>Taibaiella</taxon>
    </lineage>
</organism>
<reference evidence="10 11" key="1">
    <citation type="submission" date="2018-06" db="EMBL/GenBank/DDBJ databases">
        <title>Mucibacter soli gen. nov., sp. nov., a new member of the family Chitinophagaceae producing mucin.</title>
        <authorList>
            <person name="Kim M.-K."/>
            <person name="Park S."/>
            <person name="Kim T.-S."/>
            <person name="Joung Y."/>
            <person name="Han J.-H."/>
            <person name="Kim S.B."/>
        </authorList>
    </citation>
    <scope>NUCLEOTIDE SEQUENCE [LARGE SCALE GENOMIC DNA]</scope>
    <source>
        <strain evidence="10 11">R1-15</strain>
    </source>
</reference>
<dbReference type="PANTHER" id="PTHR21047:SF2">
    <property type="entry name" value="THYMIDINE DIPHOSPHO-4-KETO-RHAMNOSE 3,5-EPIMERASE"/>
    <property type="match status" value="1"/>
</dbReference>
<dbReference type="EMBL" id="QKTW01000003">
    <property type="protein sequence ID" value="PZF74531.1"/>
    <property type="molecule type" value="Genomic_DNA"/>
</dbReference>
<evidence type="ECO:0000256" key="2">
    <source>
        <dbReference type="ARBA" id="ARBA00001997"/>
    </source>
</evidence>
<dbReference type="PANTHER" id="PTHR21047">
    <property type="entry name" value="DTDP-6-DEOXY-D-GLUCOSE-3,5 EPIMERASE"/>
    <property type="match status" value="1"/>
</dbReference>
<dbReference type="GO" id="GO:0000271">
    <property type="term" value="P:polysaccharide biosynthetic process"/>
    <property type="evidence" value="ECO:0007669"/>
    <property type="project" value="TreeGrafter"/>
</dbReference>
<evidence type="ECO:0000256" key="3">
    <source>
        <dbReference type="ARBA" id="ARBA00012098"/>
    </source>
</evidence>
<dbReference type="InterPro" id="IPR000888">
    <property type="entry name" value="RmlC-like"/>
</dbReference>
<name>A0A2W2AGY1_9BACT</name>
<accession>A0A2W2AGY1</accession>
<evidence type="ECO:0000313" key="11">
    <source>
        <dbReference type="Proteomes" id="UP000248745"/>
    </source>
</evidence>
<dbReference type="Gene3D" id="2.60.120.10">
    <property type="entry name" value="Jelly Rolls"/>
    <property type="match status" value="1"/>
</dbReference>
<evidence type="ECO:0000256" key="7">
    <source>
        <dbReference type="ARBA" id="ARBA00033311"/>
    </source>
</evidence>
<dbReference type="GO" id="GO:0019305">
    <property type="term" value="P:dTDP-rhamnose biosynthetic process"/>
    <property type="evidence" value="ECO:0007669"/>
    <property type="project" value="TreeGrafter"/>
</dbReference>
<gene>
    <name evidence="10" type="ORF">DN068_02855</name>
</gene>
<protein>
    <recommendedName>
        <fullName evidence="4">dTDP-4-dehydrorhamnose 3,5-epimerase</fullName>
        <ecNumber evidence="3">5.1.3.13</ecNumber>
    </recommendedName>
    <alternativeName>
        <fullName evidence="6">Thymidine diphospho-4-keto-rhamnose 3,5-epimerase</fullName>
    </alternativeName>
    <alternativeName>
        <fullName evidence="5">dTDP-4-keto-6-deoxyglucose 3,5-epimerase</fullName>
    </alternativeName>
    <alternativeName>
        <fullName evidence="7">dTDP-6-deoxy-D-xylo-4-hexulose 3,5-epimerase</fullName>
    </alternativeName>
</protein>
<dbReference type="EC" id="5.1.3.13" evidence="3"/>
<dbReference type="InterPro" id="IPR011051">
    <property type="entry name" value="RmlC_Cupin_sf"/>
</dbReference>
<comment type="caution">
    <text evidence="10">The sequence shown here is derived from an EMBL/GenBank/DDBJ whole genome shotgun (WGS) entry which is preliminary data.</text>
</comment>
<feature type="site" description="Participates in a stacking interaction with the thymidine ring of dTDP-4-oxo-6-deoxyglucose" evidence="9">
    <location>
        <position position="135"/>
    </location>
</feature>
<evidence type="ECO:0000256" key="5">
    <source>
        <dbReference type="ARBA" id="ARBA00029758"/>
    </source>
</evidence>
<dbReference type="Pfam" id="PF00908">
    <property type="entry name" value="dTDP_sugar_isom"/>
    <property type="match status" value="1"/>
</dbReference>
<comment type="function">
    <text evidence="2">Catalyzes the epimerization of the C3' and C5'positions of dTDP-6-deoxy-D-xylo-4-hexulose, forming dTDP-6-deoxy-L-lyxo-4-hexulose.</text>
</comment>
<dbReference type="GO" id="GO:0008830">
    <property type="term" value="F:dTDP-4-dehydrorhamnose 3,5-epimerase activity"/>
    <property type="evidence" value="ECO:0007669"/>
    <property type="project" value="UniProtKB-EC"/>
</dbReference>
<evidence type="ECO:0000256" key="6">
    <source>
        <dbReference type="ARBA" id="ARBA00031424"/>
    </source>
</evidence>
<dbReference type="AlphaFoldDB" id="A0A2W2AGY1"/>
<feature type="active site" description="Proton donor" evidence="8">
    <location>
        <position position="129"/>
    </location>
</feature>
<comment type="catalytic activity">
    <reaction evidence="1">
        <text>dTDP-4-dehydro-6-deoxy-alpha-D-glucose = dTDP-4-dehydro-beta-L-rhamnose</text>
        <dbReference type="Rhea" id="RHEA:16969"/>
        <dbReference type="ChEBI" id="CHEBI:57649"/>
        <dbReference type="ChEBI" id="CHEBI:62830"/>
        <dbReference type="EC" id="5.1.3.13"/>
    </reaction>
</comment>
<evidence type="ECO:0000256" key="9">
    <source>
        <dbReference type="PIRSR" id="PIRSR600888-3"/>
    </source>
</evidence>
<evidence type="ECO:0000256" key="4">
    <source>
        <dbReference type="ARBA" id="ARBA00019595"/>
    </source>
</evidence>
<dbReference type="RefSeq" id="WP_110997371.1">
    <property type="nucleotide sequence ID" value="NZ_QKTW01000003.1"/>
</dbReference>
<feature type="active site" description="Proton acceptor" evidence="8">
    <location>
        <position position="59"/>
    </location>
</feature>
<dbReference type="Proteomes" id="UP000248745">
    <property type="component" value="Unassembled WGS sequence"/>
</dbReference>
<evidence type="ECO:0000313" key="10">
    <source>
        <dbReference type="EMBL" id="PZF74531.1"/>
    </source>
</evidence>
<dbReference type="CDD" id="cd00438">
    <property type="entry name" value="cupin_RmlC"/>
    <property type="match status" value="1"/>
</dbReference>
<evidence type="ECO:0000256" key="8">
    <source>
        <dbReference type="PIRSR" id="PIRSR600888-1"/>
    </source>
</evidence>
<dbReference type="InterPro" id="IPR014710">
    <property type="entry name" value="RmlC-like_jellyroll"/>
</dbReference>